<evidence type="ECO:0000313" key="1">
    <source>
        <dbReference type="EMBL" id="MDQ0158987.1"/>
    </source>
</evidence>
<keyword evidence="2" id="KW-1185">Reference proteome</keyword>
<sequence>MPIKFRVYLIRYVDLETGSFYEKEKEEPFVNTLESTLSDRFQILHKQYLKTRYLV</sequence>
<comment type="caution">
    <text evidence="1">The sequence shown here is derived from an EMBL/GenBank/DDBJ whole genome shotgun (WGS) entry which is preliminary data.</text>
</comment>
<dbReference type="EMBL" id="JAUSTQ010000003">
    <property type="protein sequence ID" value="MDQ0158987.1"/>
    <property type="molecule type" value="Genomic_DNA"/>
</dbReference>
<accession>A0ABT9VDJ8</accession>
<protein>
    <submittedName>
        <fullName evidence="1">Uncharacterized protein</fullName>
    </submittedName>
</protein>
<evidence type="ECO:0000313" key="2">
    <source>
        <dbReference type="Proteomes" id="UP001224359"/>
    </source>
</evidence>
<proteinExistence type="predicted"/>
<name>A0ABT9VDJ8_9BACI</name>
<reference evidence="1 2" key="1">
    <citation type="submission" date="2023-07" db="EMBL/GenBank/DDBJ databases">
        <title>Genomic Encyclopedia of Type Strains, Phase IV (KMG-IV): sequencing the most valuable type-strain genomes for metagenomic binning, comparative biology and taxonomic classification.</title>
        <authorList>
            <person name="Goeker M."/>
        </authorList>
    </citation>
    <scope>NUCLEOTIDE SEQUENCE [LARGE SCALE GENOMIC DNA]</scope>
    <source>
        <strain evidence="1 2">DSM 16460</strain>
    </source>
</reference>
<dbReference type="Proteomes" id="UP001224359">
    <property type="component" value="Unassembled WGS sequence"/>
</dbReference>
<organism evidence="1 2">
    <name type="scientific">Alkalibacillus salilacus</name>
    <dbReference type="NCBI Taxonomy" id="284582"/>
    <lineage>
        <taxon>Bacteria</taxon>
        <taxon>Bacillati</taxon>
        <taxon>Bacillota</taxon>
        <taxon>Bacilli</taxon>
        <taxon>Bacillales</taxon>
        <taxon>Bacillaceae</taxon>
        <taxon>Alkalibacillus</taxon>
    </lineage>
</organism>
<gene>
    <name evidence="1" type="ORF">J2S77_000951</name>
</gene>